<name>A0AB35U2H5_9FIRM</name>
<proteinExistence type="predicted"/>
<accession>A0AB35U2H5</accession>
<dbReference type="RefSeq" id="WP_370596224.1">
    <property type="nucleotide sequence ID" value="NZ_JALBUR010000018.1"/>
</dbReference>
<comment type="caution">
    <text evidence="1">The sequence shown here is derived from an EMBL/GenBank/DDBJ whole genome shotgun (WGS) entry which is preliminary data.</text>
</comment>
<keyword evidence="2" id="KW-1185">Reference proteome</keyword>
<dbReference type="AlphaFoldDB" id="A0AB35U2H5"/>
<evidence type="ECO:0000313" key="1">
    <source>
        <dbReference type="EMBL" id="MDX8419978.1"/>
    </source>
</evidence>
<dbReference type="Proteomes" id="UP001286174">
    <property type="component" value="Unassembled WGS sequence"/>
</dbReference>
<gene>
    <name evidence="1" type="ORF">MOZ60_07700</name>
</gene>
<evidence type="ECO:0008006" key="3">
    <source>
        <dbReference type="Google" id="ProtNLM"/>
    </source>
</evidence>
<protein>
    <recommendedName>
        <fullName evidence="3">Regulatory protein RecX</fullName>
    </recommendedName>
</protein>
<sequence>MDQRSRNRAACRKKLIVALVKRGFPAEFGQVIADQLGTEMTMKRMISYLHHDGVYSAEEIVDEMLAILAERDSWQRKHIAEYNNRKYNDLLNFGLGSEDEDEQ</sequence>
<evidence type="ECO:0000313" key="2">
    <source>
        <dbReference type="Proteomes" id="UP001286174"/>
    </source>
</evidence>
<reference evidence="1 2" key="1">
    <citation type="submission" date="2022-03" db="EMBL/GenBank/DDBJ databases">
        <title>Novel taxa within the pig intestine.</title>
        <authorList>
            <person name="Wylensek D."/>
            <person name="Bishof K."/>
            <person name="Afrizal A."/>
            <person name="Clavel T."/>
        </authorList>
    </citation>
    <scope>NUCLEOTIDE SEQUENCE [LARGE SCALE GENOMIC DNA]</scope>
    <source>
        <strain evidence="1 2">CLA-KB-P133</strain>
    </source>
</reference>
<organism evidence="1 2">
    <name type="scientific">Grylomicrobium aquisgranensis</name>
    <dbReference type="NCBI Taxonomy" id="2926318"/>
    <lineage>
        <taxon>Bacteria</taxon>
        <taxon>Bacillati</taxon>
        <taxon>Bacillota</taxon>
        <taxon>Erysipelotrichia</taxon>
        <taxon>Erysipelotrichales</taxon>
        <taxon>Erysipelotrichaceae</taxon>
        <taxon>Grylomicrobium</taxon>
    </lineage>
</organism>
<dbReference type="EMBL" id="JALBUR010000018">
    <property type="protein sequence ID" value="MDX8419978.1"/>
    <property type="molecule type" value="Genomic_DNA"/>
</dbReference>